<dbReference type="Pfam" id="PF25409">
    <property type="entry name" value="PH_33"/>
    <property type="match status" value="1"/>
</dbReference>
<feature type="compositionally biased region" description="Low complexity" evidence="1">
    <location>
        <begin position="1108"/>
        <end position="1125"/>
    </location>
</feature>
<feature type="region of interest" description="Disordered" evidence="1">
    <location>
        <begin position="412"/>
        <end position="439"/>
    </location>
</feature>
<dbReference type="Proteomes" id="UP000761534">
    <property type="component" value="Unassembled WGS sequence"/>
</dbReference>
<feature type="compositionally biased region" description="Low complexity" evidence="1">
    <location>
        <begin position="428"/>
        <end position="437"/>
    </location>
</feature>
<evidence type="ECO:0000259" key="2">
    <source>
        <dbReference type="Pfam" id="PF25409"/>
    </source>
</evidence>
<feature type="compositionally biased region" description="Polar residues" evidence="1">
    <location>
        <begin position="895"/>
        <end position="920"/>
    </location>
</feature>
<feature type="region of interest" description="Disordered" evidence="1">
    <location>
        <begin position="496"/>
        <end position="826"/>
    </location>
</feature>
<sequence>MSESEYNNNLNFGTGVQQAPVPLKFSPFSHRHDSTNDDNYVMSDFSESSSNIGGPVKGSSTSSSSASDEDDSSVDLSDFLTTERGYVEQLTSLLSYMERREQKNSDLYDTIRNIKRIHSISKETWSIESWIAIGEPYYSRYISLYRPNLSDDKIINSLYRIPLVILMHLSQYLKTVNNKDKLKSPSSAVLLHTLAWQAKLKLEACDAERAVATANYEQQLPLTESVTASSDYRTERDDSNLPSTGSDMTPRDSKGTESTPVLTLTSVRESRANKISFSNVKQFDTFECTTASFDPRMVVSRCHFMLSLVHPKAGDSWVGIPVEALLLAGINGSNKQLVLCSIENPGRSLLFPPFVKGELTYSDSDSDHISIVLKNVSDTSRKIILTRSCTGDNDQKTEQRVRKWQEKLSDVFPCSSPKATTPLPPRSSEPSTTTTDTAQKRFSSYLTDNSIGLGLKFSDFEPLDLSFSFSEKIQKSPPIPSPEDVSAALGEAPTRFQTMDLPTPPVGGGETADEVRNESKNAAGAATPEMDDEIYSTPVTPPEPEETTKPIKNTRFKLTPERISIPRNPTPTGSPSTSIQQRSPETFQIGKRSADDHSSSTPWRYSTLVKKPPLNKDKQLPPGPPLGQSPQPDLTMATKVTNKPLPPKEEKDKNFTTATNNNNDAFKTLISSSPQKGPPTLPLPSLDSSNNIALPKFDSKTSLSAYLLSSPKSPKSPTKTSPPPPVTEELPDIDKVKESSEAIQQIVMDEDTNNSSKQRSVSQPITNEPTKPRTGRKRAVSTSGAIDKRLPPKPSVKFDIAATANEDDQPQITVEKRTNGHNNYGNFVRKVSGGWKNLSNKLKKGKRPEPTKPRMPIIESDECDSLFADNKLEPDIEVAVSDNGAEETTSDESRSSVGSYRTTDTTQSPEIQSKSPSPGNMQLHYNRALNNVQDHRLQNGNMNESPTKAVNDRSIATAFCEETSSLSVADGVGQLDKKEKLVLFRGVSYISQWQNNSWMSLQSGELHIEVSVSGEGGMIIGYSPTAGDTNHNYSAQTPVIIVSLSPKNEIKKSTALDIQVYQTNHITMFRLRSGLVADRFHEAVQMSKLDVSNQPLLYAKRANASAPSLAAPSMTSSNSSLGSVSTAIPPPPPPPVPSEVQATPSPIFSDSFGQELLLLNKLKCKLHRKEATGKWSQPCDIQMTVYSVAGSSRKKLLLYNTTDRQTIFNQALRPSCFNRVGKVGISIRREDEESGPAEIIFMVQTKGDREARYVNDLLTSE</sequence>
<feature type="compositionally biased region" description="Polar residues" evidence="1">
    <location>
        <begin position="1"/>
        <end position="17"/>
    </location>
</feature>
<feature type="compositionally biased region" description="Polar residues" evidence="1">
    <location>
        <begin position="753"/>
        <end position="769"/>
    </location>
</feature>
<reference evidence="3" key="1">
    <citation type="journal article" date="2019" name="G3 (Bethesda)">
        <title>Genome Assemblies of Two Rare Opportunistic Yeast Pathogens: Diutina rugosa (syn. Candida rugosa) and Trichomonascus ciferrii (syn. Candida ciferrii).</title>
        <authorList>
            <person name="Mixao V."/>
            <person name="Saus E."/>
            <person name="Hansen A.P."/>
            <person name="Lass-Florl C."/>
            <person name="Gabaldon T."/>
        </authorList>
    </citation>
    <scope>NUCLEOTIDE SEQUENCE</scope>
    <source>
        <strain evidence="3">CBS 4856</strain>
    </source>
</reference>
<feature type="region of interest" description="Disordered" evidence="1">
    <location>
        <begin position="1"/>
        <end position="75"/>
    </location>
</feature>
<feature type="region of interest" description="Disordered" evidence="1">
    <location>
        <begin position="227"/>
        <end position="262"/>
    </location>
</feature>
<dbReference type="AlphaFoldDB" id="A0A642V8V6"/>
<evidence type="ECO:0000313" key="4">
    <source>
        <dbReference type="Proteomes" id="UP000761534"/>
    </source>
</evidence>
<feature type="compositionally biased region" description="Pro residues" evidence="1">
    <location>
        <begin position="1128"/>
        <end position="1137"/>
    </location>
</feature>
<feature type="compositionally biased region" description="Low complexity" evidence="1">
    <location>
        <begin position="655"/>
        <end position="668"/>
    </location>
</feature>
<dbReference type="InterPro" id="IPR058189">
    <property type="entry name" value="PH-like_ascomyc"/>
</dbReference>
<dbReference type="OrthoDB" id="4092486at2759"/>
<evidence type="ECO:0000256" key="1">
    <source>
        <dbReference type="SAM" id="MobiDB-lite"/>
    </source>
</evidence>
<evidence type="ECO:0000313" key="3">
    <source>
        <dbReference type="EMBL" id="KAA8916552.1"/>
    </source>
</evidence>
<gene>
    <name evidence="3" type="ORF">TRICI_001306</name>
</gene>
<feature type="region of interest" description="Disordered" evidence="1">
    <location>
        <begin position="838"/>
        <end position="862"/>
    </location>
</feature>
<dbReference type="VEuPathDB" id="FungiDB:TRICI_001306"/>
<dbReference type="EMBL" id="SWFS01000095">
    <property type="protein sequence ID" value="KAA8916552.1"/>
    <property type="molecule type" value="Genomic_DNA"/>
</dbReference>
<feature type="region of interest" description="Disordered" evidence="1">
    <location>
        <begin position="879"/>
        <end position="923"/>
    </location>
</feature>
<organism evidence="3 4">
    <name type="scientific">Trichomonascus ciferrii</name>
    <dbReference type="NCBI Taxonomy" id="44093"/>
    <lineage>
        <taxon>Eukaryota</taxon>
        <taxon>Fungi</taxon>
        <taxon>Dikarya</taxon>
        <taxon>Ascomycota</taxon>
        <taxon>Saccharomycotina</taxon>
        <taxon>Dipodascomycetes</taxon>
        <taxon>Dipodascales</taxon>
        <taxon>Trichomonascaceae</taxon>
        <taxon>Trichomonascus</taxon>
        <taxon>Trichomonascus ciferrii complex</taxon>
    </lineage>
</organism>
<accession>A0A642V8V6</accession>
<protein>
    <recommendedName>
        <fullName evidence="2">PH-like domain-containing protein</fullName>
    </recommendedName>
</protein>
<feature type="compositionally biased region" description="Polar residues" evidence="1">
    <location>
        <begin position="570"/>
        <end position="586"/>
    </location>
</feature>
<keyword evidence="4" id="KW-1185">Reference proteome</keyword>
<comment type="caution">
    <text evidence="3">The sequence shown here is derived from an EMBL/GenBank/DDBJ whole genome shotgun (WGS) entry which is preliminary data.</text>
</comment>
<feature type="region of interest" description="Disordered" evidence="1">
    <location>
        <begin position="1108"/>
        <end position="1141"/>
    </location>
</feature>
<name>A0A642V8V6_9ASCO</name>
<proteinExistence type="predicted"/>
<feature type="domain" description="PH-like" evidence="2">
    <location>
        <begin position="273"/>
        <end position="413"/>
    </location>
</feature>
<feature type="compositionally biased region" description="Low complexity" evidence="1">
    <location>
        <begin position="709"/>
        <end position="719"/>
    </location>
</feature>